<evidence type="ECO:0000259" key="2">
    <source>
        <dbReference type="Pfam" id="PF00128"/>
    </source>
</evidence>
<sequence length="283" mass="31543">MRFITALASSLCFSSFICASPYHPDLTSYNLNNWCSIPMYTVLMDKFADGDPSNNQFFNSPYEWDWIETQLHFGSDLKGLISKLDYIQGMGIKAIYLSGTIFLNMIWQADSTIDDWVNFVDILHTRGMYIMLDFPVGTMSDLLGSEGFVHPIHQLQLLAHSLTPPVMGHDGCYKSDFDQYGDMDAFGLHLPGSDRLHEWKPSVMDKLTTFSCMTTPALDIDAICVDKSTQLTVDGLTAWASATRACATNLGKKNFYITSEVTGSDTFGSLYLSVTISLTTDTN</sequence>
<accession>A0A9P7ACH9</accession>
<dbReference type="Proteomes" id="UP000719766">
    <property type="component" value="Unassembled WGS sequence"/>
</dbReference>
<dbReference type="EMBL" id="JABBWE010000091">
    <property type="protein sequence ID" value="KAG1786537.1"/>
    <property type="molecule type" value="Genomic_DNA"/>
</dbReference>
<gene>
    <name evidence="3" type="ORF">HD556DRAFT_1521670</name>
</gene>
<dbReference type="Gene3D" id="3.20.20.80">
    <property type="entry name" value="Glycosidases"/>
    <property type="match status" value="1"/>
</dbReference>
<dbReference type="SUPFAM" id="SSF51445">
    <property type="entry name" value="(Trans)glycosidases"/>
    <property type="match status" value="1"/>
</dbReference>
<dbReference type="OrthoDB" id="2690627at2759"/>
<name>A0A9P7ACH9_9AGAM</name>
<protein>
    <submittedName>
        <fullName evidence="3">Glycoside hydrolase</fullName>
    </submittedName>
</protein>
<organism evidence="3 4">
    <name type="scientific">Suillus plorans</name>
    <dbReference type="NCBI Taxonomy" id="116603"/>
    <lineage>
        <taxon>Eukaryota</taxon>
        <taxon>Fungi</taxon>
        <taxon>Dikarya</taxon>
        <taxon>Basidiomycota</taxon>
        <taxon>Agaricomycotina</taxon>
        <taxon>Agaricomycetes</taxon>
        <taxon>Agaricomycetidae</taxon>
        <taxon>Boletales</taxon>
        <taxon>Suillineae</taxon>
        <taxon>Suillaceae</taxon>
        <taxon>Suillus</taxon>
    </lineage>
</organism>
<feature type="domain" description="Glycosyl hydrolase family 13 catalytic" evidence="2">
    <location>
        <begin position="42"/>
        <end position="137"/>
    </location>
</feature>
<reference evidence="3" key="1">
    <citation type="journal article" date="2020" name="New Phytol.">
        <title>Comparative genomics reveals dynamic genome evolution in host specialist ectomycorrhizal fungi.</title>
        <authorList>
            <person name="Lofgren L.A."/>
            <person name="Nguyen N.H."/>
            <person name="Vilgalys R."/>
            <person name="Ruytinx J."/>
            <person name="Liao H.L."/>
            <person name="Branco S."/>
            <person name="Kuo A."/>
            <person name="LaButti K."/>
            <person name="Lipzen A."/>
            <person name="Andreopoulos W."/>
            <person name="Pangilinan J."/>
            <person name="Riley R."/>
            <person name="Hundley H."/>
            <person name="Na H."/>
            <person name="Barry K."/>
            <person name="Grigoriev I.V."/>
            <person name="Stajich J.E."/>
            <person name="Kennedy P.G."/>
        </authorList>
    </citation>
    <scope>NUCLEOTIDE SEQUENCE</scope>
    <source>
        <strain evidence="3">S12</strain>
    </source>
</reference>
<evidence type="ECO:0000256" key="1">
    <source>
        <dbReference type="SAM" id="SignalP"/>
    </source>
</evidence>
<comment type="caution">
    <text evidence="3">The sequence shown here is derived from an EMBL/GenBank/DDBJ whole genome shotgun (WGS) entry which is preliminary data.</text>
</comment>
<keyword evidence="3" id="KW-0378">Hydrolase</keyword>
<dbReference type="GO" id="GO:0070600">
    <property type="term" value="P:fungal-type cell wall (1-&gt;3)-alpha-glucan biosynthetic process"/>
    <property type="evidence" value="ECO:0007669"/>
    <property type="project" value="TreeGrafter"/>
</dbReference>
<dbReference type="Pfam" id="PF00128">
    <property type="entry name" value="Alpha-amylase"/>
    <property type="match status" value="1"/>
</dbReference>
<dbReference type="AlphaFoldDB" id="A0A9P7ACH9"/>
<dbReference type="PANTHER" id="PTHR47182:SF2">
    <property type="entry name" value="CELL WALL ALPHA-1,3-GLUCAN SYNTHASE AGS1"/>
    <property type="match status" value="1"/>
</dbReference>
<dbReference type="RefSeq" id="XP_041153972.1">
    <property type="nucleotide sequence ID" value="XM_041309177.1"/>
</dbReference>
<keyword evidence="1" id="KW-0732">Signal</keyword>
<dbReference type="InterPro" id="IPR058655">
    <property type="entry name" value="Mok11-14/Ags1-like"/>
</dbReference>
<keyword evidence="4" id="KW-1185">Reference proteome</keyword>
<dbReference type="GO" id="GO:0047657">
    <property type="term" value="F:alpha-1,3-glucan synthase activity"/>
    <property type="evidence" value="ECO:0007669"/>
    <property type="project" value="TreeGrafter"/>
</dbReference>
<dbReference type="PANTHER" id="PTHR47182">
    <property type="entry name" value="CELL WALL ALPHA-1,3-GLUCAN SYNTHASE AGS1-RELATED"/>
    <property type="match status" value="1"/>
</dbReference>
<dbReference type="InterPro" id="IPR017853">
    <property type="entry name" value="GH"/>
</dbReference>
<evidence type="ECO:0000313" key="4">
    <source>
        <dbReference type="Proteomes" id="UP000719766"/>
    </source>
</evidence>
<dbReference type="GO" id="GO:0016787">
    <property type="term" value="F:hydrolase activity"/>
    <property type="evidence" value="ECO:0007669"/>
    <property type="project" value="UniProtKB-KW"/>
</dbReference>
<proteinExistence type="predicted"/>
<evidence type="ECO:0000313" key="3">
    <source>
        <dbReference type="EMBL" id="KAG1786537.1"/>
    </source>
</evidence>
<dbReference type="GeneID" id="64602941"/>
<dbReference type="GO" id="GO:0009277">
    <property type="term" value="C:fungal-type cell wall"/>
    <property type="evidence" value="ECO:0007669"/>
    <property type="project" value="TreeGrafter"/>
</dbReference>
<dbReference type="InterPro" id="IPR006047">
    <property type="entry name" value="GH13_cat_dom"/>
</dbReference>
<feature type="signal peptide" evidence="1">
    <location>
        <begin position="1"/>
        <end position="19"/>
    </location>
</feature>
<feature type="chain" id="PRO_5040144108" evidence="1">
    <location>
        <begin position="20"/>
        <end position="283"/>
    </location>
</feature>